<comment type="caution">
    <text evidence="3">The sequence shown here is derived from an EMBL/GenBank/DDBJ whole genome shotgun (WGS) entry which is preliminary data.</text>
</comment>
<gene>
    <name evidence="3" type="ORF">J2S37_001259</name>
</gene>
<keyword evidence="2" id="KW-1133">Transmembrane helix</keyword>
<feature type="region of interest" description="Disordered" evidence="1">
    <location>
        <begin position="346"/>
        <end position="375"/>
    </location>
</feature>
<dbReference type="Proteomes" id="UP001183619">
    <property type="component" value="Unassembled WGS sequence"/>
</dbReference>
<dbReference type="InterPro" id="IPR044857">
    <property type="entry name" value="T7SS_EccB_R1"/>
</dbReference>
<dbReference type="EMBL" id="JAVDYF010000001">
    <property type="protein sequence ID" value="MDR7354721.1"/>
    <property type="molecule type" value="Genomic_DNA"/>
</dbReference>
<evidence type="ECO:0000313" key="4">
    <source>
        <dbReference type="Proteomes" id="UP001183619"/>
    </source>
</evidence>
<protein>
    <submittedName>
        <fullName evidence="3">Type VII secretion protein EccB</fullName>
    </submittedName>
</protein>
<sequence length="473" mass="51265">MGITPTTKAQVSGHRFLWRRVEHGLVLGDVRMIHDPLSKRRRALLFGVAAAVLISLGSAALAVFKPAVDPGQAQVIRAESGQLYVRVDNQIYPVANLSSARLIVQEPVQPVKGGDAVLHKIPKAAPVGIADAPALFEKPGKSPKVLRSFACHLVKAPETRLDPRLDDVTVVVAEESFAHVGLKEMNPKQALLAQVGQRQYVVTQQGRRKLPDENSPEGRIVRRVLGIGPSTPRWFVRDELLDAVIAQPDLRFPQVDEVIRSSGRVFALKGGQLFPITDAQARLLEAMGVRARMQTPLHIADIQDGPEEVFHLPVEIPDFIQPEVYVPCIDSAGKVQLFVNKADKKQPQQVEQSAAPAQTQDTPSSGPPHATPMVADEHPLSFFGEPVRISGKSIARQFVGPGVAFAADTGSGIHIVGASGLRHRLETPETKDHVGLSQVHPMSWDILRLLPEGSELGRTAALQPLVPEVSTSP</sequence>
<dbReference type="InterPro" id="IPR007795">
    <property type="entry name" value="T7SS_EccB"/>
</dbReference>
<dbReference type="NCBIfam" id="TIGR03919">
    <property type="entry name" value="T7SS_EccB"/>
    <property type="match status" value="1"/>
</dbReference>
<evidence type="ECO:0000313" key="3">
    <source>
        <dbReference type="EMBL" id="MDR7354721.1"/>
    </source>
</evidence>
<dbReference type="PANTHER" id="PTHR40765:SF2">
    <property type="entry name" value="ESX-2 SECRETION SYSTEM ATPASE ECCB2"/>
    <property type="match status" value="1"/>
</dbReference>
<reference evidence="3 4" key="1">
    <citation type="submission" date="2023-07" db="EMBL/GenBank/DDBJ databases">
        <title>Sequencing the genomes of 1000 actinobacteria strains.</title>
        <authorList>
            <person name="Klenk H.-P."/>
        </authorList>
    </citation>
    <scope>NUCLEOTIDE SEQUENCE [LARGE SCALE GENOMIC DNA]</scope>
    <source>
        <strain evidence="3 4">DSM 44508</strain>
    </source>
</reference>
<organism evidence="3 4">
    <name type="scientific">Corynebacterium felinum</name>
    <dbReference type="NCBI Taxonomy" id="131318"/>
    <lineage>
        <taxon>Bacteria</taxon>
        <taxon>Bacillati</taxon>
        <taxon>Actinomycetota</taxon>
        <taxon>Actinomycetes</taxon>
        <taxon>Mycobacteriales</taxon>
        <taxon>Corynebacteriaceae</taxon>
        <taxon>Corynebacterium</taxon>
    </lineage>
</organism>
<dbReference type="Pfam" id="PF05108">
    <property type="entry name" value="T7SS_ESX1_EccB"/>
    <property type="match status" value="1"/>
</dbReference>
<accession>A0ABU2B7Y0</accession>
<feature type="transmembrane region" description="Helical" evidence="2">
    <location>
        <begin position="43"/>
        <end position="64"/>
    </location>
</feature>
<name>A0ABU2B7Y0_9CORY</name>
<dbReference type="Gene3D" id="3.30.2390.20">
    <property type="entry name" value="Type VII secretion system EccB, repeat 1 domain"/>
    <property type="match status" value="1"/>
</dbReference>
<evidence type="ECO:0000256" key="1">
    <source>
        <dbReference type="SAM" id="MobiDB-lite"/>
    </source>
</evidence>
<dbReference type="PANTHER" id="PTHR40765">
    <property type="entry name" value="ESX-2 SECRETION SYSTEM ATPASE ECCB2"/>
    <property type="match status" value="1"/>
</dbReference>
<keyword evidence="2" id="KW-0472">Membrane</keyword>
<keyword evidence="2" id="KW-0812">Transmembrane</keyword>
<evidence type="ECO:0000256" key="2">
    <source>
        <dbReference type="SAM" id="Phobius"/>
    </source>
</evidence>
<proteinExistence type="predicted"/>
<feature type="compositionally biased region" description="Polar residues" evidence="1">
    <location>
        <begin position="347"/>
        <end position="364"/>
    </location>
</feature>
<keyword evidence="4" id="KW-1185">Reference proteome</keyword>
<dbReference type="RefSeq" id="WP_277104641.1">
    <property type="nucleotide sequence ID" value="NZ_BAAAJS010000049.1"/>
</dbReference>